<gene>
    <name evidence="3" type="ORF">NFI88_02250</name>
</gene>
<keyword evidence="2" id="KW-0732">Signal</keyword>
<reference evidence="3 4" key="1">
    <citation type="submission" date="2022-06" db="EMBL/GenBank/DDBJ databases">
        <title>Rhizosaccharibacter gen. nov. sp. nov. KSS12, endophytic bacteria isolated from sugarcane.</title>
        <authorList>
            <person name="Pitiwittayakul N."/>
        </authorList>
    </citation>
    <scope>NUCLEOTIDE SEQUENCE [LARGE SCALE GENOMIC DNA]</scope>
    <source>
        <strain evidence="3 4">KSS12</strain>
    </source>
</reference>
<dbReference type="Proteomes" id="UP001524547">
    <property type="component" value="Unassembled WGS sequence"/>
</dbReference>
<comment type="caution">
    <text evidence="3">The sequence shown here is derived from an EMBL/GenBank/DDBJ whole genome shotgun (WGS) entry which is preliminary data.</text>
</comment>
<sequence>MPAENHRPFQCPVVRGRFGVRGGLARAGALVAAGLVSLGLGGCATKAADPAAQADMDDANDPLEPTNRFFYRVSDSIDAYTLRPVAKGYVWLVPQPVRTGVHNVLGNLASPAVFFNDVFEGKPRRAGDTFVRFVVNSTVGVAGVFDVAKGWGYKAHEADGGMTLAQWGVPQGPYLFLPLLGPSSPRALTGFGMDIALVPLNYVPRGYGLITLNWGLYGMNIIDSRAQVLGDLDQIKRDSLDPYATLRSLYRQHRAAEIEAMRNDHRATVPDWYSR</sequence>
<evidence type="ECO:0000313" key="3">
    <source>
        <dbReference type="EMBL" id="MCQ8239662.1"/>
    </source>
</evidence>
<dbReference type="Pfam" id="PF04333">
    <property type="entry name" value="MlaA"/>
    <property type="match status" value="1"/>
</dbReference>
<dbReference type="PANTHER" id="PTHR30035:SF3">
    <property type="entry name" value="INTERMEMBRANE PHOSPHOLIPID TRANSPORT SYSTEM LIPOPROTEIN MLAA"/>
    <property type="match status" value="1"/>
</dbReference>
<proteinExistence type="inferred from homology"/>
<dbReference type="PRINTS" id="PR01805">
    <property type="entry name" value="VACJLIPOPROT"/>
</dbReference>
<dbReference type="InterPro" id="IPR007428">
    <property type="entry name" value="MlaA"/>
</dbReference>
<dbReference type="PANTHER" id="PTHR30035">
    <property type="entry name" value="LIPOPROTEIN VACJ-RELATED"/>
    <property type="match status" value="1"/>
</dbReference>
<keyword evidence="4" id="KW-1185">Reference proteome</keyword>
<dbReference type="EMBL" id="JAMZEJ010000001">
    <property type="protein sequence ID" value="MCQ8239662.1"/>
    <property type="molecule type" value="Genomic_DNA"/>
</dbReference>
<dbReference type="RefSeq" id="WP_422918395.1">
    <property type="nucleotide sequence ID" value="NZ_JAMZEJ010000001.1"/>
</dbReference>
<keyword evidence="3" id="KW-0449">Lipoprotein</keyword>
<accession>A0ABT1VTI3</accession>
<evidence type="ECO:0000256" key="2">
    <source>
        <dbReference type="ARBA" id="ARBA00022729"/>
    </source>
</evidence>
<protein>
    <submittedName>
        <fullName evidence="3">VacJ family lipoprotein</fullName>
    </submittedName>
</protein>
<comment type="similarity">
    <text evidence="1">Belongs to the MlaA family.</text>
</comment>
<organism evidence="3 4">
    <name type="scientific">Rhizosaccharibacter radicis</name>
    <dbReference type="NCBI Taxonomy" id="2782605"/>
    <lineage>
        <taxon>Bacteria</taxon>
        <taxon>Pseudomonadati</taxon>
        <taxon>Pseudomonadota</taxon>
        <taxon>Alphaproteobacteria</taxon>
        <taxon>Acetobacterales</taxon>
        <taxon>Acetobacteraceae</taxon>
        <taxon>Rhizosaccharibacter</taxon>
    </lineage>
</organism>
<evidence type="ECO:0000313" key="4">
    <source>
        <dbReference type="Proteomes" id="UP001524547"/>
    </source>
</evidence>
<name>A0ABT1VTI3_9PROT</name>
<evidence type="ECO:0000256" key="1">
    <source>
        <dbReference type="ARBA" id="ARBA00010634"/>
    </source>
</evidence>